<evidence type="ECO:0000256" key="7">
    <source>
        <dbReference type="ARBA" id="ARBA00022989"/>
    </source>
</evidence>
<keyword evidence="12" id="KW-1185">Reference proteome</keyword>
<comment type="subcellular location">
    <subcellularLocation>
        <location evidence="1">Membrane</location>
        <topology evidence="1">Multi-pass membrane protein</topology>
    </subcellularLocation>
</comment>
<keyword evidence="4 9" id="KW-0812">Transmembrane</keyword>
<evidence type="ECO:0000256" key="2">
    <source>
        <dbReference type="ARBA" id="ARBA00009045"/>
    </source>
</evidence>
<dbReference type="InterPro" id="IPR050925">
    <property type="entry name" value="Rhomboid_protease_S54"/>
</dbReference>
<dbReference type="PANTHER" id="PTHR43731:SF14">
    <property type="entry name" value="PRESENILIN-ASSOCIATED RHOMBOID-LIKE PROTEIN, MITOCHONDRIAL"/>
    <property type="match status" value="1"/>
</dbReference>
<keyword evidence="5" id="KW-0378">Hydrolase</keyword>
<dbReference type="EMBL" id="JAJJMA010002055">
    <property type="protein sequence ID" value="MCL7021558.1"/>
    <property type="molecule type" value="Genomic_DNA"/>
</dbReference>
<name>A0AA41V1I0_PAPNU</name>
<dbReference type="InterPro" id="IPR022764">
    <property type="entry name" value="Peptidase_S54_rhomboid_dom"/>
</dbReference>
<dbReference type="PANTHER" id="PTHR43731">
    <property type="entry name" value="RHOMBOID PROTEASE"/>
    <property type="match status" value="1"/>
</dbReference>
<dbReference type="AlphaFoldDB" id="A0AA41V1I0"/>
<evidence type="ECO:0000256" key="8">
    <source>
        <dbReference type="ARBA" id="ARBA00023136"/>
    </source>
</evidence>
<organism evidence="11 12">
    <name type="scientific">Papaver nudicaule</name>
    <name type="common">Iceland poppy</name>
    <dbReference type="NCBI Taxonomy" id="74823"/>
    <lineage>
        <taxon>Eukaryota</taxon>
        <taxon>Viridiplantae</taxon>
        <taxon>Streptophyta</taxon>
        <taxon>Embryophyta</taxon>
        <taxon>Tracheophyta</taxon>
        <taxon>Spermatophyta</taxon>
        <taxon>Magnoliopsida</taxon>
        <taxon>Ranunculales</taxon>
        <taxon>Papaveraceae</taxon>
        <taxon>Papaveroideae</taxon>
        <taxon>Papaver</taxon>
    </lineage>
</organism>
<dbReference type="InterPro" id="IPR035952">
    <property type="entry name" value="Rhomboid-like_sf"/>
</dbReference>
<dbReference type="Gene3D" id="1.20.1540.10">
    <property type="entry name" value="Rhomboid-like"/>
    <property type="match status" value="1"/>
</dbReference>
<sequence length="310" mass="33700">MQKLLLSFKLITRNIPSNVCCAKNFIGSSSLTTTTRELFSSSISTSTKFLSNASSSIPLPKSHHNIIHEAFSKSLVLKPHLKTQSMNFIQGGVVAARGRNLFGNSSVGSSNQRYRPSDTVLWGLIGANAVVFTLWRIADPSFMIENFTVSLDNLKSGRVHTLITSAFGQINNLHFCSNVIGLFVFGNTIGKLFGPQFLLKLYLAGAVCGSVIFLVHHAFMDKTSRKGAYALGASGAVDAIMLLYIFLFPKSTLYLYLVIPVPAMLVGAFFIAEDLYRMKKADGRITGGAPFGGAVVATVAWSGIMRGWWI</sequence>
<evidence type="ECO:0000313" key="11">
    <source>
        <dbReference type="EMBL" id="MCL7021558.1"/>
    </source>
</evidence>
<dbReference type="GO" id="GO:0004252">
    <property type="term" value="F:serine-type endopeptidase activity"/>
    <property type="evidence" value="ECO:0007669"/>
    <property type="project" value="InterPro"/>
</dbReference>
<dbReference type="GO" id="GO:0016020">
    <property type="term" value="C:membrane"/>
    <property type="evidence" value="ECO:0007669"/>
    <property type="project" value="UniProtKB-SubCell"/>
</dbReference>
<protein>
    <recommendedName>
        <fullName evidence="10">Peptidase S54 rhomboid domain-containing protein</fullName>
    </recommendedName>
</protein>
<feature type="transmembrane region" description="Helical" evidence="9">
    <location>
        <begin position="288"/>
        <end position="309"/>
    </location>
</feature>
<keyword evidence="7 9" id="KW-1133">Transmembrane helix</keyword>
<keyword evidence="8 9" id="KW-0472">Membrane</keyword>
<evidence type="ECO:0000256" key="3">
    <source>
        <dbReference type="ARBA" id="ARBA00022670"/>
    </source>
</evidence>
<evidence type="ECO:0000313" key="12">
    <source>
        <dbReference type="Proteomes" id="UP001177140"/>
    </source>
</evidence>
<feature type="transmembrane region" description="Helical" evidence="9">
    <location>
        <begin position="253"/>
        <end position="276"/>
    </location>
</feature>
<evidence type="ECO:0000256" key="6">
    <source>
        <dbReference type="ARBA" id="ARBA00022946"/>
    </source>
</evidence>
<evidence type="ECO:0000256" key="5">
    <source>
        <dbReference type="ARBA" id="ARBA00022801"/>
    </source>
</evidence>
<comment type="caution">
    <text evidence="11">The sequence shown here is derived from an EMBL/GenBank/DDBJ whole genome shotgun (WGS) entry which is preliminary data.</text>
</comment>
<dbReference type="SUPFAM" id="SSF144091">
    <property type="entry name" value="Rhomboid-like"/>
    <property type="match status" value="1"/>
</dbReference>
<keyword evidence="3" id="KW-0645">Protease</keyword>
<evidence type="ECO:0000256" key="1">
    <source>
        <dbReference type="ARBA" id="ARBA00004141"/>
    </source>
</evidence>
<dbReference type="Proteomes" id="UP001177140">
    <property type="component" value="Unassembled WGS sequence"/>
</dbReference>
<accession>A0AA41V1I0</accession>
<gene>
    <name evidence="11" type="ORF">MKW94_014257</name>
</gene>
<feature type="domain" description="Peptidase S54 rhomboid" evidence="10">
    <location>
        <begin position="157"/>
        <end position="296"/>
    </location>
</feature>
<feature type="transmembrane region" description="Helical" evidence="9">
    <location>
        <begin position="197"/>
        <end position="215"/>
    </location>
</feature>
<evidence type="ECO:0000259" key="10">
    <source>
        <dbReference type="Pfam" id="PF01694"/>
    </source>
</evidence>
<evidence type="ECO:0000256" key="4">
    <source>
        <dbReference type="ARBA" id="ARBA00022692"/>
    </source>
</evidence>
<evidence type="ECO:0000256" key="9">
    <source>
        <dbReference type="SAM" id="Phobius"/>
    </source>
</evidence>
<keyword evidence="6" id="KW-0809">Transit peptide</keyword>
<dbReference type="Pfam" id="PF01694">
    <property type="entry name" value="Rhomboid"/>
    <property type="match status" value="1"/>
</dbReference>
<dbReference type="GO" id="GO:0006508">
    <property type="term" value="P:proteolysis"/>
    <property type="evidence" value="ECO:0007669"/>
    <property type="project" value="UniProtKB-KW"/>
</dbReference>
<proteinExistence type="inferred from homology"/>
<feature type="transmembrane region" description="Helical" evidence="9">
    <location>
        <begin position="227"/>
        <end position="247"/>
    </location>
</feature>
<comment type="similarity">
    <text evidence="2">Belongs to the peptidase S54 family.</text>
</comment>
<reference evidence="11" key="1">
    <citation type="submission" date="2022-03" db="EMBL/GenBank/DDBJ databases">
        <title>A functionally conserved STORR gene fusion in Papaver species that diverged 16.8 million years ago.</title>
        <authorList>
            <person name="Catania T."/>
        </authorList>
    </citation>
    <scope>NUCLEOTIDE SEQUENCE</scope>
    <source>
        <strain evidence="11">S-191538</strain>
    </source>
</reference>
<feature type="transmembrane region" description="Helical" evidence="9">
    <location>
        <begin position="119"/>
        <end position="138"/>
    </location>
</feature>
<dbReference type="FunFam" id="1.20.1540.10:FF:000018">
    <property type="entry name" value="RHOMBOID-like protein 12, mitochondrial"/>
    <property type="match status" value="1"/>
</dbReference>